<feature type="transmembrane region" description="Helical" evidence="1">
    <location>
        <begin position="135"/>
        <end position="156"/>
    </location>
</feature>
<keyword evidence="4" id="KW-1185">Reference proteome</keyword>
<feature type="domain" description="DUF7321" evidence="2">
    <location>
        <begin position="5"/>
        <end position="159"/>
    </location>
</feature>
<evidence type="ECO:0000313" key="4">
    <source>
        <dbReference type="Proteomes" id="UP001596417"/>
    </source>
</evidence>
<evidence type="ECO:0000259" key="2">
    <source>
        <dbReference type="Pfam" id="PF24007"/>
    </source>
</evidence>
<keyword evidence="1" id="KW-1133">Transmembrane helix</keyword>
<evidence type="ECO:0000256" key="1">
    <source>
        <dbReference type="SAM" id="Phobius"/>
    </source>
</evidence>
<dbReference type="GeneID" id="76200573"/>
<keyword evidence="1" id="KW-0472">Membrane</keyword>
<dbReference type="Pfam" id="PF24007">
    <property type="entry name" value="DUF7321"/>
    <property type="match status" value="1"/>
</dbReference>
<dbReference type="RefSeq" id="WP_248908437.1">
    <property type="nucleotide sequence ID" value="NZ_CP109979.1"/>
</dbReference>
<dbReference type="AlphaFoldDB" id="A0ABD5YNA5"/>
<proteinExistence type="predicted"/>
<gene>
    <name evidence="3" type="ORF">ACFQL7_14420</name>
</gene>
<protein>
    <recommendedName>
        <fullName evidence="2">DUF7321 domain-containing protein</fullName>
    </recommendedName>
</protein>
<reference evidence="3 4" key="1">
    <citation type="journal article" date="2019" name="Int. J. Syst. Evol. Microbiol.">
        <title>The Global Catalogue of Microorganisms (GCM) 10K type strain sequencing project: providing services to taxonomists for standard genome sequencing and annotation.</title>
        <authorList>
            <consortium name="The Broad Institute Genomics Platform"/>
            <consortium name="The Broad Institute Genome Sequencing Center for Infectious Disease"/>
            <person name="Wu L."/>
            <person name="Ma J."/>
        </authorList>
    </citation>
    <scope>NUCLEOTIDE SEQUENCE [LARGE SCALE GENOMIC DNA]</scope>
    <source>
        <strain evidence="3 4">RDMS1</strain>
    </source>
</reference>
<comment type="caution">
    <text evidence="3">The sequence shown here is derived from an EMBL/GenBank/DDBJ whole genome shotgun (WGS) entry which is preliminary data.</text>
</comment>
<feature type="transmembrane region" description="Helical" evidence="1">
    <location>
        <begin position="6"/>
        <end position="33"/>
    </location>
</feature>
<feature type="transmembrane region" description="Helical" evidence="1">
    <location>
        <begin position="76"/>
        <end position="100"/>
    </location>
</feature>
<dbReference type="EMBL" id="JBHTAX010000001">
    <property type="protein sequence ID" value="MFC7190904.1"/>
    <property type="molecule type" value="Genomic_DNA"/>
</dbReference>
<keyword evidence="1" id="KW-0812">Transmembrane</keyword>
<name>A0ABD5YNA5_9EURY</name>
<evidence type="ECO:0000313" key="3">
    <source>
        <dbReference type="EMBL" id="MFC7190904.1"/>
    </source>
</evidence>
<accession>A0ABD5YNA5</accession>
<organism evidence="3 4">
    <name type="scientific">Halocatena marina</name>
    <dbReference type="NCBI Taxonomy" id="2934937"/>
    <lineage>
        <taxon>Archaea</taxon>
        <taxon>Methanobacteriati</taxon>
        <taxon>Methanobacteriota</taxon>
        <taxon>Stenosarchaea group</taxon>
        <taxon>Halobacteria</taxon>
        <taxon>Halobacteriales</taxon>
        <taxon>Natronomonadaceae</taxon>
        <taxon>Halocatena</taxon>
    </lineage>
</organism>
<dbReference type="InterPro" id="IPR055745">
    <property type="entry name" value="DUF7321"/>
</dbReference>
<feature type="transmembrane region" description="Helical" evidence="1">
    <location>
        <begin position="45"/>
        <end position="64"/>
    </location>
</feature>
<sequence>MELGEMVIATVALVAVTLSFPFLLYGAWIVIDAEEVTWDVLTHHLKYILTGLALTTIPMVTWMIPRVFDQLRGAAVVHAILGVQAYAMLFFAFTGIVPIFRAKREYDLYHSYDEQLLLDEIGDENMRHWRRHLRIGVFGYVILWILTYFVGVIRYVTRYLIG</sequence>
<dbReference type="Proteomes" id="UP001596417">
    <property type="component" value="Unassembled WGS sequence"/>
</dbReference>